<dbReference type="InterPro" id="IPR011050">
    <property type="entry name" value="Pectin_lyase_fold/virulence"/>
</dbReference>
<dbReference type="InParanoid" id="Q24D05"/>
<keyword evidence="2" id="KW-0732">Signal</keyword>
<dbReference type="PANTHER" id="PTHR11319:SF35">
    <property type="entry name" value="OUTER MEMBRANE PROTEIN PMPC-RELATED"/>
    <property type="match status" value="1"/>
</dbReference>
<evidence type="ECO:0000256" key="1">
    <source>
        <dbReference type="SAM" id="Phobius"/>
    </source>
</evidence>
<feature type="transmembrane region" description="Helical" evidence="1">
    <location>
        <begin position="2541"/>
        <end position="2559"/>
    </location>
</feature>
<proteinExistence type="predicted"/>
<dbReference type="HOGENOM" id="CLU_226844_0_0_1"/>
<dbReference type="InterPro" id="IPR011044">
    <property type="entry name" value="Quino_amine_DH_bsu"/>
</dbReference>
<name>Q24D05_TETTS</name>
<feature type="transmembrane region" description="Helical" evidence="1">
    <location>
        <begin position="2313"/>
        <end position="2333"/>
    </location>
</feature>
<feature type="transmembrane region" description="Helical" evidence="1">
    <location>
        <begin position="2470"/>
        <end position="2489"/>
    </location>
</feature>
<organism evidence="3 4">
    <name type="scientific">Tetrahymena thermophila (strain SB210)</name>
    <dbReference type="NCBI Taxonomy" id="312017"/>
    <lineage>
        <taxon>Eukaryota</taxon>
        <taxon>Sar</taxon>
        <taxon>Alveolata</taxon>
        <taxon>Ciliophora</taxon>
        <taxon>Intramacronucleata</taxon>
        <taxon>Oligohymenophorea</taxon>
        <taxon>Hymenostomatida</taxon>
        <taxon>Tetrahymenina</taxon>
        <taxon>Tetrahymenidae</taxon>
        <taxon>Tetrahymena</taxon>
    </lineage>
</organism>
<dbReference type="SUPFAM" id="SSF50969">
    <property type="entry name" value="YVTN repeat-like/Quinoprotein amine dehydrogenase"/>
    <property type="match status" value="1"/>
</dbReference>
<evidence type="ECO:0000313" key="3">
    <source>
        <dbReference type="EMBL" id="EAS05603.2"/>
    </source>
</evidence>
<keyword evidence="1" id="KW-0472">Membrane</keyword>
<evidence type="ECO:0000256" key="2">
    <source>
        <dbReference type="SAM" id="SignalP"/>
    </source>
</evidence>
<keyword evidence="1 3" id="KW-0812">Transmembrane</keyword>
<gene>
    <name evidence="3" type="ORF">TTHERM_00711880</name>
</gene>
<keyword evidence="1" id="KW-1133">Transmembrane helix</keyword>
<feature type="transmembrane region" description="Helical" evidence="1">
    <location>
        <begin position="2358"/>
        <end position="2379"/>
    </location>
</feature>
<sequence length="2886" mass="333406">MFFLVNIWLFFVQIQQILSIECPQIQILNPYKSRTWIIEGVQIHNSTIRLLRGGSQPGTSQPINNVMIWDMSNNHMLKMFDIDIQITKMLYCKKKRKLLALGLHKILEIHPQSFNVIDEYNIGGVYIEDVEDSDSLLLISRDKGNPFLYDIYQRKIAETLPYEYQNIKGPEWSSLVFLKDFTVFISGKLILFDRNNGNKIIAFLLGNVQNPNTNNLVCSFKQANFLITSNLTNIIQLGTIYKDSQGQTQYQYNGQYQEPTYQISQGQDIKFLNLYCITRGNDYFVIGFLGKTDNQNILYNGATVLKIQNNTDPITGQPSFSFKTQEQWKYRRWRKDMEFFLFDEGTHRGHSISEYEHYQYEFLESDDAQCDFDGDGVIDPQCRMAKTISHWPWNLDIGVYFLGSNSEYFIQANDNQKGYQIRDWNQTEIARIKYPRLIEKKQFSLRRILQDPNSTYKLAYDTYIKKMNWVYDNFSEMQDGFFFNAGFYIYQQISLSQNITDTYNLISYMNPPDSPAKYLNPYDIISAFTYKDSLNVCVFYSVLEVSVNQNGQTVDNQASYQYFQYHNKECYKLKNGVVQSFYKLNQTKAIEYGKGLTQYSKCTPYFSQGYLVCKNIDPSLQFWSLDDYTLVKQVRIDGCTGNYDLAVHRKRIFVGCDTQIIIYNDSDQKITTFTSFQSKVILFVVTNQDILIVAYSTMEVNVFDLRPLDGSIISVFQYFNSQDCCVINSIEINPNSKKLIWAANIQINYIDLSKCFENPQNCLTCEINSYFKFDPNFSFLNQKYERAKWPIVQPQLYVNPKFLDSGQGTIQNPYLTDMNIIQLYLKTQLYKQGIINFKSITLNIYIDTSKEFEMSHYIFDWVHDQTHINFLPWDGTSSTGLSKQKINIKVNSPQQFNFTINSWEYADLTDIQVMCPQCSSNTLTIQNSGSIYLKNFVLIINLIDLSQQQLESINQMNTIIKIKVNNVNIFSLENQQISNINNVDLNTGPFFSFYSCNQVILKNLIFSNIINQESLFESVNSYFILDQILFTKINTCQKTETQRTKFSLIPFQNLLASNIQFIDNQFCDICLFQNIPSTNDQNKIQISVSNIEVSGNKFEKYVNSNVIFFKMSLVQLISTSQYSVQMNKINFYNNQGNLIPYGTGNNYYFEFTKLSSVIMNYINITDESFVGIGNFNKIQYLTIKGIYFINSNYLNTQNSDLTYSQNVMLLQEIDSIQLFDSLILGMNTNGIIVVQIEESGAALFQNLTVKHCSFHDSLFTSIQNQNNQISSISIIDSIFNNNILDTEQSYIQIGLFQIKAEKSPTIITLQNTTFTKNSLAVNQNTQKKSSLTISIENSISNITITNCTFHNYLANGVIGDLFLNVQSFISENTTFQQYIGDIVDSSLSQTQILAQFDKSSLRGAFMQLQVQQVRIVNNSFSNAISYQGAISIQPNNNFLLISVEKSQFTNLYASQTGTSLFVSSISSPTNISISDSLFQNQWLGNQQKLTKAHLYFESSSKNENSIKITKIEFYSIGNVKMRNEIPQPSYFLYSDSFNLIVSTIKLINDKKTFLMRNLFNCFSINSRITQQNTEISLASLFDRFTFYGSSIIYSSQGVTNLIDIELQGSIIINNKYLNIPNEVQSANLLTTLSSTVNINGLKVYNLNTNVNGGLLLIQNSQLAQLNNIALTNLNSDEVQNNQMQIYQETDSSFAFVNCLNSDCLIDTLIATCSIQPSASKCQGRVINSQKGSLSLKNSNFSNFILTNQNGTALFVQNPKENLIIQDCSFNNLLTSGYGAAIYLYYSDILQQVNINIRKNHFQKNVVQKYGGAMSLEGSINEIKSVINIEQNKFVQNEAYISGAIYFTSYYLNPIKFKDNIFENNKANMGNEIFSMPSRLSVKLTTETGEEIFVSKSGEYTLIHGSGLQLPKVEAILQYQDFNGEYQTVNNSFLPKQKEILEISMSQDKKNSVKVSDSNSQVNYFIRGNLFSSYNEESNSIYFSNIELYGQENTEVYLMITSPIIKKKQIVEQSGNIQFEDYKFIINIRFRGCTKYEIITNNQISQLNPNISKCQVCPDLSYSRNKEVCDQCQIGANCKANQELIIKQGYWRESNQTYTILQCSSGFEGCKGGQTVGNELCEIGYIGPLCQECDLFNSRGFGSYSRLGKTLCKICKFDFISLIMVLGVLFISVYFTVRAIYSISNYLKAQILVKFMKILKFKRIREVDQLQSQNILIKILMTYFQLISIIRTIEIKIPNFLPEISFYFGNPATNSTMNINCLLPEYFFQIHYIYYNYFISLFVPVLHFFFLALSLKVLSLYKREKFNISDLKAGVIFFFTYFQPEFVFQAIQLITCKTYDNKKYNQANTSLECRSNPEYITVLSAIIIFLGFLIPLMLFAKLTRFMKDKRFNDYSFQLESCQYAFLSINYKTRSYYWEFVRMSERLLFILIASIFNSNQTLKILLLILISEGYSYLLRIQQPFKNSQFNNLEIYSNHIICISFLLAIGIYSEEETNGLSIFYYVLFLFINWLIITYILLLVMQEQVNKITDKMITVIEKNKCVRCIFESFLHCLNIIPFFRLNFDLKLYLNKKKKPLLYEKVRLALLQLLKLPPEDRNIFLLSIKEQKNKSKFISNMMNQFKSQYQQTSPSKNNNLSPKQSLQFKLDRIVVTQSDQENEASFATKNKNQIESKTITQINLFSSFRNYNNQQSFANNLSQNREKSNGQSQIQNPLNKKFITNSFDLELSNIPKDHFSNNQLSPNSKTDVQSSLSELRQNEQQLYKFPIQKVQTITESKQNQKHKNENDSFNGENYVACQDSSMKDSQIKSSNMGSMNILNNQQEPEQPYLLQSYKKSFSNILLSERKYNNLNPQQNQSNQIFQKINYQEDQTNNNENNFNENSVISNF</sequence>
<dbReference type="SUPFAM" id="SSF50978">
    <property type="entry name" value="WD40 repeat-like"/>
    <property type="match status" value="1"/>
</dbReference>
<evidence type="ECO:0000313" key="4">
    <source>
        <dbReference type="Proteomes" id="UP000009168"/>
    </source>
</evidence>
<dbReference type="InterPro" id="IPR036322">
    <property type="entry name" value="WD40_repeat_dom_sf"/>
</dbReference>
<feature type="chain" id="PRO_5004202600" evidence="2">
    <location>
        <begin position="20"/>
        <end position="2886"/>
    </location>
</feature>
<dbReference type="Proteomes" id="UP000009168">
    <property type="component" value="Unassembled WGS sequence"/>
</dbReference>
<dbReference type="RefSeq" id="XP_001025848.2">
    <property type="nucleotide sequence ID" value="XM_001025848.2"/>
</dbReference>
<feature type="transmembrane region" description="Helical" evidence="1">
    <location>
        <begin position="2271"/>
        <end position="2292"/>
    </location>
</feature>
<accession>Q24D05</accession>
<feature type="transmembrane region" description="Helical" evidence="1">
    <location>
        <begin position="2158"/>
        <end position="2180"/>
    </location>
</feature>
<dbReference type="EMBL" id="GG662338">
    <property type="protein sequence ID" value="EAS05603.2"/>
    <property type="molecule type" value="Genomic_DNA"/>
</dbReference>
<reference evidence="4" key="1">
    <citation type="journal article" date="2006" name="PLoS Biol.">
        <title>Macronuclear genome sequence of the ciliate Tetrahymena thermophila, a model eukaryote.</title>
        <authorList>
            <person name="Eisen J.A."/>
            <person name="Coyne R.S."/>
            <person name="Wu M."/>
            <person name="Wu D."/>
            <person name="Thiagarajan M."/>
            <person name="Wortman J.R."/>
            <person name="Badger J.H."/>
            <person name="Ren Q."/>
            <person name="Amedeo P."/>
            <person name="Jones K.M."/>
            <person name="Tallon L.J."/>
            <person name="Delcher A.L."/>
            <person name="Salzberg S.L."/>
            <person name="Silva J.C."/>
            <person name="Haas B.J."/>
            <person name="Majoros W.H."/>
            <person name="Farzad M."/>
            <person name="Carlton J.M."/>
            <person name="Smith R.K. Jr."/>
            <person name="Garg J."/>
            <person name="Pearlman R.E."/>
            <person name="Karrer K.M."/>
            <person name="Sun L."/>
            <person name="Manning G."/>
            <person name="Elde N.C."/>
            <person name="Turkewitz A.P."/>
            <person name="Asai D.J."/>
            <person name="Wilkes D.E."/>
            <person name="Wang Y."/>
            <person name="Cai H."/>
            <person name="Collins K."/>
            <person name="Stewart B.A."/>
            <person name="Lee S.R."/>
            <person name="Wilamowska K."/>
            <person name="Weinberg Z."/>
            <person name="Ruzzo W.L."/>
            <person name="Wloga D."/>
            <person name="Gaertig J."/>
            <person name="Frankel J."/>
            <person name="Tsao C.-C."/>
            <person name="Gorovsky M.A."/>
            <person name="Keeling P.J."/>
            <person name="Waller R.F."/>
            <person name="Patron N.J."/>
            <person name="Cherry J.M."/>
            <person name="Stover N.A."/>
            <person name="Krieger C.J."/>
            <person name="del Toro C."/>
            <person name="Ryder H.F."/>
            <person name="Williamson S.C."/>
            <person name="Barbeau R.A."/>
            <person name="Hamilton E.P."/>
            <person name="Orias E."/>
        </authorList>
    </citation>
    <scope>NUCLEOTIDE SEQUENCE [LARGE SCALE GENOMIC DNA]</scope>
    <source>
        <strain evidence="4">SB210</strain>
    </source>
</reference>
<dbReference type="GeneID" id="7827808"/>
<protein>
    <submittedName>
        <fullName evidence="3">Transmembrane protein, putative</fullName>
    </submittedName>
</protein>
<dbReference type="SUPFAM" id="SSF51126">
    <property type="entry name" value="Pectin lyase-like"/>
    <property type="match status" value="2"/>
</dbReference>
<keyword evidence="4" id="KW-1185">Reference proteome</keyword>
<feature type="signal peptide" evidence="2">
    <location>
        <begin position="1"/>
        <end position="19"/>
    </location>
</feature>
<dbReference type="KEGG" id="tet:TTHERM_00711880"/>
<feature type="transmembrane region" description="Helical" evidence="1">
    <location>
        <begin position="2501"/>
        <end position="2520"/>
    </location>
</feature>
<dbReference type="PANTHER" id="PTHR11319">
    <property type="entry name" value="G PROTEIN-COUPLED RECEPTOR-RELATED"/>
    <property type="match status" value="1"/>
</dbReference>